<dbReference type="Proteomes" id="UP000193228">
    <property type="component" value="Unassembled WGS sequence"/>
</dbReference>
<proteinExistence type="inferred from homology"/>
<dbReference type="Gene3D" id="3.40.640.10">
    <property type="entry name" value="Type I PLP-dependent aspartate aminotransferase-like (Major domain)"/>
    <property type="match status" value="1"/>
</dbReference>
<feature type="domain" description="Aminotransferase class I/classII large" evidence="7">
    <location>
        <begin position="32"/>
        <end position="392"/>
    </location>
</feature>
<dbReference type="CDD" id="cd00609">
    <property type="entry name" value="AAT_like"/>
    <property type="match status" value="1"/>
</dbReference>
<keyword evidence="3 6" id="KW-0032">Aminotransferase</keyword>
<keyword evidence="9" id="KW-1185">Reference proteome</keyword>
<keyword evidence="5" id="KW-0663">Pyridoxal phosphate</keyword>
<dbReference type="GO" id="GO:0008483">
    <property type="term" value="F:transaminase activity"/>
    <property type="evidence" value="ECO:0007669"/>
    <property type="project" value="UniProtKB-KW"/>
</dbReference>
<dbReference type="PANTHER" id="PTHR46383:SF1">
    <property type="entry name" value="ASPARTATE AMINOTRANSFERASE"/>
    <property type="match status" value="1"/>
</dbReference>
<evidence type="ECO:0000259" key="7">
    <source>
        <dbReference type="Pfam" id="PF00155"/>
    </source>
</evidence>
<dbReference type="RefSeq" id="WP_085486459.1">
    <property type="nucleotide sequence ID" value="NZ_FXAT01000006.1"/>
</dbReference>
<organism evidence="8 9">
    <name type="scientific">Paraburkholderia susongensis</name>
    <dbReference type="NCBI Taxonomy" id="1515439"/>
    <lineage>
        <taxon>Bacteria</taxon>
        <taxon>Pseudomonadati</taxon>
        <taxon>Pseudomonadota</taxon>
        <taxon>Betaproteobacteria</taxon>
        <taxon>Burkholderiales</taxon>
        <taxon>Burkholderiaceae</taxon>
        <taxon>Paraburkholderia</taxon>
    </lineage>
</organism>
<dbReference type="OrthoDB" id="9803354at2"/>
<reference evidence="9" key="1">
    <citation type="submission" date="2017-04" db="EMBL/GenBank/DDBJ databases">
        <authorList>
            <person name="Varghese N."/>
            <person name="Submissions S."/>
        </authorList>
    </citation>
    <scope>NUCLEOTIDE SEQUENCE [LARGE SCALE GENOMIC DNA]</scope>
    <source>
        <strain evidence="9">LMG 29540</strain>
    </source>
</reference>
<gene>
    <name evidence="8" type="ORF">SAMN06265784_106372</name>
</gene>
<protein>
    <recommendedName>
        <fullName evidence="6">Aminotransferase</fullName>
        <ecNumber evidence="6">2.6.1.-</ecNumber>
    </recommendedName>
</protein>
<evidence type="ECO:0000256" key="1">
    <source>
        <dbReference type="ARBA" id="ARBA00001933"/>
    </source>
</evidence>
<dbReference type="InterPro" id="IPR004838">
    <property type="entry name" value="NHTrfase_class1_PyrdxlP-BS"/>
</dbReference>
<dbReference type="InterPro" id="IPR015422">
    <property type="entry name" value="PyrdxlP-dep_Trfase_small"/>
</dbReference>
<keyword evidence="4 6" id="KW-0808">Transferase</keyword>
<evidence type="ECO:0000256" key="5">
    <source>
        <dbReference type="ARBA" id="ARBA00022898"/>
    </source>
</evidence>
<evidence type="ECO:0000313" key="8">
    <source>
        <dbReference type="EMBL" id="SMG54380.1"/>
    </source>
</evidence>
<evidence type="ECO:0000313" key="9">
    <source>
        <dbReference type="Proteomes" id="UP000193228"/>
    </source>
</evidence>
<dbReference type="EMBL" id="FXAT01000006">
    <property type="protein sequence ID" value="SMG54380.1"/>
    <property type="molecule type" value="Genomic_DNA"/>
</dbReference>
<dbReference type="STRING" id="1515439.SAMN06265784_106372"/>
<dbReference type="InterPro" id="IPR050596">
    <property type="entry name" value="AspAT/PAT-like"/>
</dbReference>
<evidence type="ECO:0000256" key="3">
    <source>
        <dbReference type="ARBA" id="ARBA00022576"/>
    </source>
</evidence>
<dbReference type="SUPFAM" id="SSF53383">
    <property type="entry name" value="PLP-dependent transferases"/>
    <property type="match status" value="1"/>
</dbReference>
<dbReference type="FunFam" id="3.40.640.10:FF:000033">
    <property type="entry name" value="Aspartate aminotransferase"/>
    <property type="match status" value="1"/>
</dbReference>
<dbReference type="GO" id="GO:0030170">
    <property type="term" value="F:pyridoxal phosphate binding"/>
    <property type="evidence" value="ECO:0007669"/>
    <property type="project" value="InterPro"/>
</dbReference>
<dbReference type="PANTHER" id="PTHR46383">
    <property type="entry name" value="ASPARTATE AMINOTRANSFERASE"/>
    <property type="match status" value="1"/>
</dbReference>
<sequence length="401" mass="43841">MKLIAARLDRIKPSPSSMATARVKELRAAGREIIGLTVGEPDFDTPPHIIEAAYDAMKSGKTRYTVVDGTPELKRAVREKFERENGLAFAQDEVSVGNGGKQVIFNALTCTVDEGDEVIVPAPYWVSYPDMVLLNGGRPVIVECDVDSGYKMTPAQLEAAITPRTKWLVLNSPCNPTGASYTESELAALGEVLSRHPHVWILTDDVYEHLIYDGLKFATFAQCNPHLQERTLTVNGVSKAYAMTGWRIGFAGGPKALIKAMAKLQSQSTTNPSAISQAAAQAALSGPKDFLVEWRAQFQRRRDLVVDSLNAIEGIYCPRPTGAFYVYPSCAGVIGRRRPDGRVIENDSDFVMYLLETQDVGVIQGAAFGLSPAFRISFATSYEQLQEGCRRIALACESLRA</sequence>
<evidence type="ECO:0000256" key="4">
    <source>
        <dbReference type="ARBA" id="ARBA00022679"/>
    </source>
</evidence>
<dbReference type="Gene3D" id="3.90.1150.10">
    <property type="entry name" value="Aspartate Aminotransferase, domain 1"/>
    <property type="match status" value="1"/>
</dbReference>
<dbReference type="AlphaFoldDB" id="A0A1X7LL50"/>
<dbReference type="EC" id="2.6.1.-" evidence="6"/>
<dbReference type="Pfam" id="PF00155">
    <property type="entry name" value="Aminotran_1_2"/>
    <property type="match status" value="1"/>
</dbReference>
<comment type="similarity">
    <text evidence="2 6">Belongs to the class-I pyridoxal-phosphate-dependent aminotransferase family.</text>
</comment>
<name>A0A1X7LL50_9BURK</name>
<comment type="cofactor">
    <cofactor evidence="1 6">
        <name>pyridoxal 5'-phosphate</name>
        <dbReference type="ChEBI" id="CHEBI:597326"/>
    </cofactor>
</comment>
<dbReference type="InterPro" id="IPR004839">
    <property type="entry name" value="Aminotransferase_I/II_large"/>
</dbReference>
<dbReference type="InterPro" id="IPR015424">
    <property type="entry name" value="PyrdxlP-dep_Trfase"/>
</dbReference>
<dbReference type="PROSITE" id="PS00105">
    <property type="entry name" value="AA_TRANSFER_CLASS_1"/>
    <property type="match status" value="1"/>
</dbReference>
<accession>A0A1X7LL50</accession>
<evidence type="ECO:0000256" key="6">
    <source>
        <dbReference type="RuleBase" id="RU000481"/>
    </source>
</evidence>
<dbReference type="GO" id="GO:0006520">
    <property type="term" value="P:amino acid metabolic process"/>
    <property type="evidence" value="ECO:0007669"/>
    <property type="project" value="InterPro"/>
</dbReference>
<evidence type="ECO:0000256" key="2">
    <source>
        <dbReference type="ARBA" id="ARBA00007441"/>
    </source>
</evidence>
<dbReference type="InterPro" id="IPR015421">
    <property type="entry name" value="PyrdxlP-dep_Trfase_major"/>
</dbReference>